<protein>
    <submittedName>
        <fullName evidence="3">Putative dehydrogenase</fullName>
    </submittedName>
</protein>
<feature type="compositionally biased region" description="Basic and acidic residues" evidence="1">
    <location>
        <begin position="361"/>
        <end position="374"/>
    </location>
</feature>
<dbReference type="GO" id="GO:0000166">
    <property type="term" value="F:nucleotide binding"/>
    <property type="evidence" value="ECO:0007669"/>
    <property type="project" value="InterPro"/>
</dbReference>
<evidence type="ECO:0000256" key="1">
    <source>
        <dbReference type="SAM" id="MobiDB-lite"/>
    </source>
</evidence>
<dbReference type="EMBL" id="QGHB01000006">
    <property type="protein sequence ID" value="PWK85425.1"/>
    <property type="molecule type" value="Genomic_DNA"/>
</dbReference>
<name>A0A316HYH1_9PSEU</name>
<gene>
    <name evidence="3" type="ORF">C8D88_10653</name>
</gene>
<feature type="domain" description="Gfo/Idh/MocA-like oxidoreductase N-terminal" evidence="2">
    <location>
        <begin position="11"/>
        <end position="107"/>
    </location>
</feature>
<dbReference type="SUPFAM" id="SSF51735">
    <property type="entry name" value="NAD(P)-binding Rossmann-fold domains"/>
    <property type="match status" value="1"/>
</dbReference>
<dbReference type="Pfam" id="PF01408">
    <property type="entry name" value="GFO_IDH_MocA"/>
    <property type="match status" value="1"/>
</dbReference>
<accession>A0A316HYH1</accession>
<organism evidence="3 4">
    <name type="scientific">Lentzea atacamensis</name>
    <dbReference type="NCBI Taxonomy" id="531938"/>
    <lineage>
        <taxon>Bacteria</taxon>
        <taxon>Bacillati</taxon>
        <taxon>Actinomycetota</taxon>
        <taxon>Actinomycetes</taxon>
        <taxon>Pseudonocardiales</taxon>
        <taxon>Pseudonocardiaceae</taxon>
        <taxon>Lentzea</taxon>
    </lineage>
</organism>
<proteinExistence type="predicted"/>
<evidence type="ECO:0000259" key="2">
    <source>
        <dbReference type="Pfam" id="PF01408"/>
    </source>
</evidence>
<dbReference type="RefSeq" id="WP_233439661.1">
    <property type="nucleotide sequence ID" value="NZ_QGHB01000006.1"/>
</dbReference>
<evidence type="ECO:0000313" key="4">
    <source>
        <dbReference type="Proteomes" id="UP000246005"/>
    </source>
</evidence>
<dbReference type="Proteomes" id="UP000246005">
    <property type="component" value="Unassembled WGS sequence"/>
</dbReference>
<reference evidence="3 4" key="1">
    <citation type="submission" date="2018-05" db="EMBL/GenBank/DDBJ databases">
        <title>Genomic Encyclopedia of Type Strains, Phase IV (KMG-IV): sequencing the most valuable type-strain genomes for metagenomic binning, comparative biology and taxonomic classification.</title>
        <authorList>
            <person name="Goeker M."/>
        </authorList>
    </citation>
    <scope>NUCLEOTIDE SEQUENCE [LARGE SCALE GENOMIC DNA]</scope>
    <source>
        <strain evidence="3 4">DSM 45480</strain>
    </source>
</reference>
<comment type="caution">
    <text evidence="3">The sequence shown here is derived from an EMBL/GenBank/DDBJ whole genome shotgun (WGS) entry which is preliminary data.</text>
</comment>
<dbReference type="InterPro" id="IPR000683">
    <property type="entry name" value="Gfo/Idh/MocA-like_OxRdtase_N"/>
</dbReference>
<sequence length="381" mass="41769">MLTTSLGEMTIVIVGFGKIGSQYAAAFGQAGHRITTVDRRGGADWDQVARVPDPARVDAWVVATPTATHLSVVDEILRHQPDGRILLEKPACYPAELTGLIRTIQRHPRARIIVNDVYSHSDAVRRFAGTVREHSKFDPIRKITVEFTKNRQLDVANGRFVDTQYGEAGYEGFHMLSILRSILPIGGYQRYLQTVPTSVTDELRVRTVAAGLPEIELYTSSAGVIAFAELAGFAFSTDVVKDYIASSTVPYGADFRYRFADVELDSGKHVTLVFEPFFGSADDYKNMHAVYVHGGDHARGAAPTPHFTVCGNHFKEALLKQLKLLHRAGEGMAVIRPSEHEFLAALGSATSAGTFLPQPEAGHHIDRRGNDKKLAKLGSES</sequence>
<dbReference type="AlphaFoldDB" id="A0A316HYH1"/>
<dbReference type="InterPro" id="IPR036291">
    <property type="entry name" value="NAD(P)-bd_dom_sf"/>
</dbReference>
<evidence type="ECO:0000313" key="3">
    <source>
        <dbReference type="EMBL" id="PWK85425.1"/>
    </source>
</evidence>
<dbReference type="Gene3D" id="3.40.50.720">
    <property type="entry name" value="NAD(P)-binding Rossmann-like Domain"/>
    <property type="match status" value="1"/>
</dbReference>
<feature type="region of interest" description="Disordered" evidence="1">
    <location>
        <begin position="358"/>
        <end position="381"/>
    </location>
</feature>